<comment type="caution">
    <text evidence="1">The sequence shown here is derived from an EMBL/GenBank/DDBJ whole genome shotgun (WGS) entry which is preliminary data.</text>
</comment>
<name>M1YZE3_NITG3</name>
<keyword evidence="2" id="KW-1185">Reference proteome</keyword>
<dbReference type="InParanoid" id="M1YZE3"/>
<dbReference type="HOGENOM" id="CLU_2917960_0_0_0"/>
<reference evidence="1 2" key="1">
    <citation type="journal article" date="2013" name="Front. Microbiol.">
        <title>The genome of Nitrospina gracilis illuminates the metabolism and evolution of the major marine nitrite oxidizer.</title>
        <authorList>
            <person name="Luecker S."/>
            <person name="Nowka B."/>
            <person name="Rattei T."/>
            <person name="Spieck E."/>
            <person name="and Daims H."/>
        </authorList>
    </citation>
    <scope>NUCLEOTIDE SEQUENCE [LARGE SCALE GENOMIC DNA]</scope>
    <source>
        <strain evidence="1 2">3/211</strain>
    </source>
</reference>
<dbReference type="AlphaFoldDB" id="M1YZE3"/>
<dbReference type="RefSeq" id="WP_005008929.1">
    <property type="nucleotide sequence ID" value="NZ_HG422173.1"/>
</dbReference>
<proteinExistence type="predicted"/>
<dbReference type="InterPro" id="IPR006530">
    <property type="entry name" value="YD"/>
</dbReference>
<dbReference type="Proteomes" id="UP000011704">
    <property type="component" value="Unassembled WGS sequence"/>
</dbReference>
<protein>
    <submittedName>
        <fullName evidence="1">Uncharacterized protein</fullName>
    </submittedName>
</protein>
<gene>
    <name evidence="1" type="ORF">NITGR_440005</name>
</gene>
<dbReference type="EMBL" id="CAQJ01000049">
    <property type="protein sequence ID" value="CCQ90865.1"/>
    <property type="molecule type" value="Genomic_DNA"/>
</dbReference>
<dbReference type="NCBIfam" id="TIGR01643">
    <property type="entry name" value="YD_repeat_2x"/>
    <property type="match status" value="1"/>
</dbReference>
<accession>M1YZE3</accession>
<sequence length="61" mass="6809">MLDANGYLTAFTNPELETTSFTYTTDDLLLAKTDARQNSSTVTYIKLSACPIDKSWREGVE</sequence>
<evidence type="ECO:0000313" key="1">
    <source>
        <dbReference type="EMBL" id="CCQ90865.1"/>
    </source>
</evidence>
<organism evidence="1 2">
    <name type="scientific">Nitrospina gracilis (strain 3/211)</name>
    <dbReference type="NCBI Taxonomy" id="1266370"/>
    <lineage>
        <taxon>Bacteria</taxon>
        <taxon>Pseudomonadati</taxon>
        <taxon>Nitrospinota/Tectimicrobiota group</taxon>
        <taxon>Nitrospinota</taxon>
        <taxon>Nitrospinia</taxon>
        <taxon>Nitrospinales</taxon>
        <taxon>Nitrospinaceae</taxon>
        <taxon>Nitrospina</taxon>
    </lineage>
</organism>
<evidence type="ECO:0000313" key="2">
    <source>
        <dbReference type="Proteomes" id="UP000011704"/>
    </source>
</evidence>